<gene>
    <name evidence="5" type="ordered locus">ECL_00095</name>
</gene>
<dbReference type="GO" id="GO:0003677">
    <property type="term" value="F:DNA binding"/>
    <property type="evidence" value="ECO:0007669"/>
    <property type="project" value="UniProtKB-UniRule"/>
</dbReference>
<feature type="DNA-binding region" description="OmpR/PhoB-type" evidence="2">
    <location>
        <begin position="2"/>
        <end position="106"/>
    </location>
</feature>
<dbReference type="KEGG" id="enc:ECL_00095"/>
<dbReference type="AlphaFoldDB" id="A0A0H3CCX4"/>
<dbReference type="eggNOG" id="COG3710">
    <property type="taxonomic scope" value="Bacteria"/>
</dbReference>
<keyword evidence="1 2" id="KW-0238">DNA-binding</keyword>
<dbReference type="InterPro" id="IPR016032">
    <property type="entry name" value="Sig_transdc_resp-reg_C-effctor"/>
</dbReference>
<dbReference type="Proteomes" id="UP000002363">
    <property type="component" value="Chromosome"/>
</dbReference>
<keyword evidence="3" id="KW-0812">Transmembrane</keyword>
<dbReference type="EMBL" id="CP001918">
    <property type="protein sequence ID" value="ADF59663.1"/>
    <property type="molecule type" value="Genomic_DNA"/>
</dbReference>
<evidence type="ECO:0000259" key="4">
    <source>
        <dbReference type="PROSITE" id="PS51755"/>
    </source>
</evidence>
<keyword evidence="3" id="KW-0472">Membrane</keyword>
<evidence type="ECO:0000256" key="2">
    <source>
        <dbReference type="PROSITE-ProRule" id="PRU01091"/>
    </source>
</evidence>
<dbReference type="PROSITE" id="PS51755">
    <property type="entry name" value="OMPR_PHOB"/>
    <property type="match status" value="1"/>
</dbReference>
<dbReference type="SMART" id="SM00862">
    <property type="entry name" value="Trans_reg_C"/>
    <property type="match status" value="1"/>
</dbReference>
<evidence type="ECO:0000256" key="1">
    <source>
        <dbReference type="ARBA" id="ARBA00023125"/>
    </source>
</evidence>
<dbReference type="PATRIC" id="fig|716541.4.peg.392"/>
<dbReference type="Gene3D" id="1.10.10.10">
    <property type="entry name" value="Winged helix-like DNA-binding domain superfamily/Winged helix DNA-binding domain"/>
    <property type="match status" value="1"/>
</dbReference>
<dbReference type="STRING" id="716541.ECL_00095"/>
<accession>A0A0H3CCX4</accession>
<dbReference type="InterPro" id="IPR036388">
    <property type="entry name" value="WH-like_DNA-bd_sf"/>
</dbReference>
<dbReference type="EnsemblBacteria" id="ADF59663">
    <property type="protein sequence ID" value="ADF59663"/>
    <property type="gene ID" value="ECL_00095"/>
</dbReference>
<dbReference type="GO" id="GO:0006355">
    <property type="term" value="P:regulation of DNA-templated transcription"/>
    <property type="evidence" value="ECO:0007669"/>
    <property type="project" value="InterPro"/>
</dbReference>
<protein>
    <submittedName>
        <fullName evidence="5">Putative transcriptional regulatory protein</fullName>
    </submittedName>
</protein>
<dbReference type="RefSeq" id="WP_013094866.1">
    <property type="nucleotide sequence ID" value="NC_014121.1"/>
</dbReference>
<keyword evidence="3" id="KW-1133">Transmembrane helix</keyword>
<dbReference type="SUPFAM" id="SSF46894">
    <property type="entry name" value="C-terminal effector domain of the bipartite response regulators"/>
    <property type="match status" value="1"/>
</dbReference>
<proteinExistence type="predicted"/>
<dbReference type="InterPro" id="IPR001867">
    <property type="entry name" value="OmpR/PhoB-type_DNA-bd"/>
</dbReference>
<evidence type="ECO:0000313" key="5">
    <source>
        <dbReference type="EMBL" id="ADF59663.1"/>
    </source>
</evidence>
<organism evidence="5 6">
    <name type="scientific">Enterobacter cloacae subsp. cloacae (strain ATCC 13047 / DSM 30054 / NBRC 13535 / NCTC 10005 / WDCM 00083 / NCDC 279-56)</name>
    <dbReference type="NCBI Taxonomy" id="716541"/>
    <lineage>
        <taxon>Bacteria</taxon>
        <taxon>Pseudomonadati</taxon>
        <taxon>Pseudomonadota</taxon>
        <taxon>Gammaproteobacteria</taxon>
        <taxon>Enterobacterales</taxon>
        <taxon>Enterobacteriaceae</taxon>
        <taxon>Enterobacter</taxon>
        <taxon>Enterobacter cloacae complex</taxon>
    </lineage>
</organism>
<dbReference type="OrthoDB" id="7003224at2"/>
<evidence type="ECO:0000256" key="3">
    <source>
        <dbReference type="SAM" id="Phobius"/>
    </source>
</evidence>
<name>A0A0H3CCX4_ENTCC</name>
<dbReference type="GO" id="GO:0000160">
    <property type="term" value="P:phosphorelay signal transduction system"/>
    <property type="evidence" value="ECO:0007669"/>
    <property type="project" value="InterPro"/>
</dbReference>
<feature type="domain" description="OmpR/PhoB-type" evidence="4">
    <location>
        <begin position="2"/>
        <end position="106"/>
    </location>
</feature>
<reference evidence="5 6" key="1">
    <citation type="journal article" date="2010" name="J. Bacteriol.">
        <title>Complete genome sequence of Enterobacter cloacae subsp. cloacae type strain ATCC 13047.</title>
        <authorList>
            <person name="Ren Y."/>
            <person name="Ren Y."/>
            <person name="Zhou Z."/>
            <person name="Guo X."/>
            <person name="Li Y."/>
            <person name="Feng L."/>
            <person name="Wang L."/>
        </authorList>
    </citation>
    <scope>NUCLEOTIDE SEQUENCE [LARGE SCALE GENOMIC DNA]</scope>
    <source>
        <strain evidence="6">ATCC 13047 / DSM 30054 / NBRC 13535 / NCTC 10005 / WDCM 00083 / NCDC 279-56</strain>
    </source>
</reference>
<sequence>MHKYYIINGIVEFHPAASTLRDLNNPEQVVVLNSPAGRCLLLLIERAGSIVTQQECMDIVWQRRGMMVSPNTYYQNISILRKGLKKAGFETDPIVTIPRIGLTLASDTQITIKEAQLPLAEPEAPVQTVQEEAGVPQPVASVTPVAPVAKRRFWLVGALLALLLIVSVSVISYSRPHDSYFVDGYRFTTMMGECRLYFARDIETPQDREKALAYAAPFKDECSSYPWIYISGYSLLPRASVIRCDRAMTEPNRCMSDYFIQDH</sequence>
<dbReference type="HOGENOM" id="CLU_075545_0_2_6"/>
<keyword evidence="6" id="KW-1185">Reference proteome</keyword>
<feature type="transmembrane region" description="Helical" evidence="3">
    <location>
        <begin position="153"/>
        <end position="173"/>
    </location>
</feature>
<dbReference type="Pfam" id="PF00486">
    <property type="entry name" value="Trans_reg_C"/>
    <property type="match status" value="1"/>
</dbReference>
<evidence type="ECO:0000313" key="6">
    <source>
        <dbReference type="Proteomes" id="UP000002363"/>
    </source>
</evidence>